<dbReference type="SUPFAM" id="SSF102114">
    <property type="entry name" value="Radical SAM enzymes"/>
    <property type="match status" value="1"/>
</dbReference>
<keyword evidence="3" id="KW-0949">S-adenosyl-L-methionine</keyword>
<organism evidence="8 9">
    <name type="scientific">Pseudodesulfovibrio cashew</name>
    <dbReference type="NCBI Taxonomy" id="2678688"/>
    <lineage>
        <taxon>Bacteria</taxon>
        <taxon>Pseudomonadati</taxon>
        <taxon>Thermodesulfobacteriota</taxon>
        <taxon>Desulfovibrionia</taxon>
        <taxon>Desulfovibrionales</taxon>
        <taxon>Desulfovibrionaceae</taxon>
    </lineage>
</organism>
<dbReference type="InterPro" id="IPR006638">
    <property type="entry name" value="Elp3/MiaA/NifB-like_rSAM"/>
</dbReference>
<reference evidence="8 9" key="1">
    <citation type="submission" date="2019-11" db="EMBL/GenBank/DDBJ databases">
        <authorList>
            <person name="Zheng R.K."/>
            <person name="Sun C.M."/>
        </authorList>
    </citation>
    <scope>NUCLEOTIDE SEQUENCE [LARGE SCALE GENOMIC DNA]</scope>
    <source>
        <strain evidence="8 9">SRB007</strain>
    </source>
</reference>
<proteinExistence type="predicted"/>
<evidence type="ECO:0000256" key="4">
    <source>
        <dbReference type="ARBA" id="ARBA00022723"/>
    </source>
</evidence>
<dbReference type="InterPro" id="IPR034391">
    <property type="entry name" value="AdoMet-like_SPASM_containing"/>
</dbReference>
<dbReference type="GO" id="GO:0046872">
    <property type="term" value="F:metal ion binding"/>
    <property type="evidence" value="ECO:0007669"/>
    <property type="project" value="UniProtKB-KW"/>
</dbReference>
<evidence type="ECO:0000313" key="8">
    <source>
        <dbReference type="EMBL" id="QGY40889.1"/>
    </source>
</evidence>
<gene>
    <name evidence="8" type="ORF">GM415_12365</name>
</gene>
<sequence length="511" mass="57913">MMILIVPTVDTPNTAIPSTAWVQAAQQIGPVATWGEIPGATGLPVCSNWNDVQMFAKSNDVSTIIFINPNQWYFDPAIVTDGLEQAGTGWDYFTQFEHCRLPVGMGCRALSLQNDEIRSWTQGPEELVAHILANPLKFICRYDARPLTDFETSLAESRYQAGHPFFEEMPTSPSLESFKARATKVAPPKYEASTESAFVDERLMPAGFGFESKECADFPTYVMFDVTNVCNAKCVHCPHSTVFPEKRGAKRHLPLEYFKQVVNECTDKPLNFVRITADGEPLLHPDIIEMLNYCGAKNVGPVGLTTNGSLMTEEMAQKVIDSGIFMVDFSLDAATEETYKNIRVGLSFKKTYENVNRFIELAREQRPEMKVMVSYVKQEGNLHEVDAFREYWEPKVNKVLVRELISNVNLVDTPRADAEIQRRWPCPHFFRRIVINYDGVLKACPIDWENKTSYRSLGETSIFDAWHSEYYHRARMEHLNLAFKTVTACGDCADWAGSPWELGYEKVVNTL</sequence>
<evidence type="ECO:0000313" key="9">
    <source>
        <dbReference type="Proteomes" id="UP000428328"/>
    </source>
</evidence>
<dbReference type="InterPro" id="IPR007197">
    <property type="entry name" value="rSAM"/>
</dbReference>
<dbReference type="AlphaFoldDB" id="A0A6I6JI71"/>
<dbReference type="SMART" id="SM00729">
    <property type="entry name" value="Elp3"/>
    <property type="match status" value="1"/>
</dbReference>
<name>A0A6I6JI71_9BACT</name>
<dbReference type="SFLD" id="SFLDS00029">
    <property type="entry name" value="Radical_SAM"/>
    <property type="match status" value="1"/>
</dbReference>
<dbReference type="CDD" id="cd01335">
    <property type="entry name" value="Radical_SAM"/>
    <property type="match status" value="1"/>
</dbReference>
<dbReference type="Proteomes" id="UP000428328">
    <property type="component" value="Chromosome"/>
</dbReference>
<dbReference type="PROSITE" id="PS51918">
    <property type="entry name" value="RADICAL_SAM"/>
    <property type="match status" value="1"/>
</dbReference>
<evidence type="ECO:0000259" key="7">
    <source>
        <dbReference type="PROSITE" id="PS51918"/>
    </source>
</evidence>
<keyword evidence="2" id="KW-0004">4Fe-4S</keyword>
<evidence type="ECO:0000256" key="5">
    <source>
        <dbReference type="ARBA" id="ARBA00023004"/>
    </source>
</evidence>
<dbReference type="Pfam" id="PF04055">
    <property type="entry name" value="Radical_SAM"/>
    <property type="match status" value="1"/>
</dbReference>
<dbReference type="Gene3D" id="3.20.20.70">
    <property type="entry name" value="Aldolase class I"/>
    <property type="match status" value="1"/>
</dbReference>
<evidence type="ECO:0000256" key="6">
    <source>
        <dbReference type="ARBA" id="ARBA00023014"/>
    </source>
</evidence>
<keyword evidence="4" id="KW-0479">Metal-binding</keyword>
<comment type="cofactor">
    <cofactor evidence="1">
        <name>[4Fe-4S] cluster</name>
        <dbReference type="ChEBI" id="CHEBI:49883"/>
    </cofactor>
</comment>
<dbReference type="GO" id="GO:0003824">
    <property type="term" value="F:catalytic activity"/>
    <property type="evidence" value="ECO:0007669"/>
    <property type="project" value="InterPro"/>
</dbReference>
<dbReference type="EMBL" id="CP046400">
    <property type="protein sequence ID" value="QGY40889.1"/>
    <property type="molecule type" value="Genomic_DNA"/>
</dbReference>
<dbReference type="SFLD" id="SFLDG01067">
    <property type="entry name" value="SPASM/twitch_domain_containing"/>
    <property type="match status" value="1"/>
</dbReference>
<feature type="domain" description="Radical SAM core" evidence="7">
    <location>
        <begin position="216"/>
        <end position="431"/>
    </location>
</feature>
<dbReference type="Pfam" id="PF13186">
    <property type="entry name" value="SPASM"/>
    <property type="match status" value="1"/>
</dbReference>
<dbReference type="PANTHER" id="PTHR11228">
    <property type="entry name" value="RADICAL SAM DOMAIN PROTEIN"/>
    <property type="match status" value="1"/>
</dbReference>
<dbReference type="InterPro" id="IPR023885">
    <property type="entry name" value="4Fe4S-binding_SPASM_dom"/>
</dbReference>
<evidence type="ECO:0000256" key="1">
    <source>
        <dbReference type="ARBA" id="ARBA00001966"/>
    </source>
</evidence>
<dbReference type="KEGG" id="psel:GM415_12365"/>
<keyword evidence="6" id="KW-0411">Iron-sulfur</keyword>
<dbReference type="GO" id="GO:0051536">
    <property type="term" value="F:iron-sulfur cluster binding"/>
    <property type="evidence" value="ECO:0007669"/>
    <property type="project" value="UniProtKB-KW"/>
</dbReference>
<dbReference type="CDD" id="cd21109">
    <property type="entry name" value="SPASM"/>
    <property type="match status" value="1"/>
</dbReference>
<dbReference type="InterPro" id="IPR013785">
    <property type="entry name" value="Aldolase_TIM"/>
</dbReference>
<dbReference type="InterPro" id="IPR058240">
    <property type="entry name" value="rSAM_sf"/>
</dbReference>
<dbReference type="PANTHER" id="PTHR11228:SF7">
    <property type="entry name" value="PQQA PEPTIDE CYCLASE"/>
    <property type="match status" value="1"/>
</dbReference>
<protein>
    <submittedName>
        <fullName evidence="8">Radical SAM protein</fullName>
    </submittedName>
</protein>
<evidence type="ECO:0000256" key="2">
    <source>
        <dbReference type="ARBA" id="ARBA00022485"/>
    </source>
</evidence>
<dbReference type="SFLD" id="SFLDG01387">
    <property type="entry name" value="BtrN-like_SPASM_domain_contain"/>
    <property type="match status" value="1"/>
</dbReference>
<accession>A0A6I6JI71</accession>
<evidence type="ECO:0000256" key="3">
    <source>
        <dbReference type="ARBA" id="ARBA00022691"/>
    </source>
</evidence>
<keyword evidence="5" id="KW-0408">Iron</keyword>
<keyword evidence="9" id="KW-1185">Reference proteome</keyword>
<dbReference type="InterPro" id="IPR050377">
    <property type="entry name" value="Radical_SAM_PqqE_MftC-like"/>
</dbReference>